<evidence type="ECO:0000256" key="1">
    <source>
        <dbReference type="SAM" id="SignalP"/>
    </source>
</evidence>
<keyword evidence="1" id="KW-0732">Signal</keyword>
<feature type="signal peptide" evidence="1">
    <location>
        <begin position="1"/>
        <end position="21"/>
    </location>
</feature>
<dbReference type="InterPro" id="IPR012334">
    <property type="entry name" value="Pectin_lyas_fold"/>
</dbReference>
<evidence type="ECO:0000313" key="3">
    <source>
        <dbReference type="Proteomes" id="UP000721861"/>
    </source>
</evidence>
<evidence type="ECO:0000313" key="2">
    <source>
        <dbReference type="EMBL" id="MBS2211316.1"/>
    </source>
</evidence>
<gene>
    <name evidence="2" type="ORF">KEM09_07885</name>
</gene>
<dbReference type="InterPro" id="IPR026444">
    <property type="entry name" value="Secre_tail"/>
</dbReference>
<comment type="caution">
    <text evidence="2">The sequence shown here is derived from an EMBL/GenBank/DDBJ whole genome shotgun (WGS) entry which is preliminary data.</text>
</comment>
<keyword evidence="3" id="KW-1185">Reference proteome</keyword>
<dbReference type="NCBIfam" id="NF041518">
    <property type="entry name" value="choice_anch_Q"/>
    <property type="match status" value="1"/>
</dbReference>
<dbReference type="RefSeq" id="WP_212227400.1">
    <property type="nucleotide sequence ID" value="NZ_JAGUCN010000007.1"/>
</dbReference>
<accession>A0ABS5K8M6</accession>
<dbReference type="Gene3D" id="2.160.20.10">
    <property type="entry name" value="Single-stranded right-handed beta-helix, Pectin lyase-like"/>
    <property type="match status" value="1"/>
</dbReference>
<dbReference type="InterPro" id="IPR059226">
    <property type="entry name" value="Choice_anch_Q_dom"/>
</dbReference>
<protein>
    <submittedName>
        <fullName evidence="2">T9SS type A sorting domain-containing protein</fullName>
    </submittedName>
</protein>
<dbReference type="EMBL" id="JAGUCN010000007">
    <property type="protein sequence ID" value="MBS2211316.1"/>
    <property type="molecule type" value="Genomic_DNA"/>
</dbReference>
<dbReference type="Proteomes" id="UP000721861">
    <property type="component" value="Unassembled WGS sequence"/>
</dbReference>
<reference evidence="2 3" key="1">
    <citation type="journal article" date="2014" name="Int. J. Syst. Evol. Microbiol.">
        <title>Carboxylicivirga gen. nov. in the family Marinilabiliaceae with two novel species, Carboxylicivirga mesophila sp. nov. and Carboxylicivirga taeanensis sp. nov., and reclassification of Cytophaga fermentans as Saccharicrinis fermentans gen. nov., comb. nov.</title>
        <authorList>
            <person name="Yang S.H."/>
            <person name="Seo H.S."/>
            <person name="Woo J.H."/>
            <person name="Oh H.M."/>
            <person name="Jang H."/>
            <person name="Lee J.H."/>
            <person name="Kim S.J."/>
            <person name="Kwon K.K."/>
        </authorList>
    </citation>
    <scope>NUCLEOTIDE SEQUENCE [LARGE SCALE GENOMIC DNA]</scope>
    <source>
        <strain evidence="2 3">JCM 18290</strain>
    </source>
</reference>
<feature type="chain" id="PRO_5046898039" evidence="1">
    <location>
        <begin position="22"/>
        <end position="479"/>
    </location>
</feature>
<proteinExistence type="predicted"/>
<organism evidence="2 3">
    <name type="scientific">Carboxylicivirga mesophila</name>
    <dbReference type="NCBI Taxonomy" id="1166478"/>
    <lineage>
        <taxon>Bacteria</taxon>
        <taxon>Pseudomonadati</taxon>
        <taxon>Bacteroidota</taxon>
        <taxon>Bacteroidia</taxon>
        <taxon>Marinilabiliales</taxon>
        <taxon>Marinilabiliaceae</taxon>
        <taxon>Carboxylicivirga</taxon>
    </lineage>
</organism>
<dbReference type="SUPFAM" id="SSF51126">
    <property type="entry name" value="Pectin lyase-like"/>
    <property type="match status" value="1"/>
</dbReference>
<sequence>MKQFQLLLLSLFFAVSTVSLAQTTWYVNGASGDNGNDGQSESSAFATIYHAVDQSSDNDMIKVAAGTYTQPNILIDKSITIKGVDDDANAVIIQAQANEPDYIGTGAESNKRIISLGSSAEVTIKNMTLRYGNSTTAGGAIAVYAGQSITIDHCNLLNCYSGANGGAIISWGSINITNSCIANNVSGGLKGAAIFGQSSNDTQLNDITINNSVIYNNSVTGSNKDQGAAIFSENADATKGTITMNSSTLAYTKIINPANNPMAVGIRFIKGKSLTLTNSILFNSLENKWGTGLDIGGTDPQVFDIIEGRGINHHNIISNAYANAIGTDCIAGESATEAAISFGTFTKGANGVYTLPLLAGSVAIDAADATTAVSTDILGTSRGSAPDMGSFEYTTATTIQREAMEVSITPNPNNGAFKVKIANSDNSLLEVFALSGQKLYSSQLVAGTNSIVLPSDIKGIVLVKLIANGQTCTRKMLIR</sequence>
<name>A0ABS5K8M6_9BACT</name>
<dbReference type="NCBIfam" id="TIGR04183">
    <property type="entry name" value="Por_Secre_tail"/>
    <property type="match status" value="1"/>
</dbReference>
<dbReference type="InterPro" id="IPR011050">
    <property type="entry name" value="Pectin_lyase_fold/virulence"/>
</dbReference>